<keyword evidence="3" id="KW-1185">Reference proteome</keyword>
<evidence type="ECO:0000256" key="1">
    <source>
        <dbReference type="SAM" id="MobiDB-lite"/>
    </source>
</evidence>
<gene>
    <name evidence="2" type="ORF">EEDITHA_LOCUS15147</name>
</gene>
<protein>
    <recommendedName>
        <fullName evidence="4">USP domain-containing protein</fullName>
    </recommendedName>
</protein>
<sequence length="432" mass="49978">MTNNLSNDDDKVANHSSGIELIDKRILNPDVNSRDNWRNKEEKIINDLEESLDTDDDHRGISGKSSSASEKITNGNEKSNLESKSNKLLASTSKSYYFRKQPDISFVNDNLQIKSKIRLLKNGNKRNPLLLDGVYYELKNTCAFDSITQILAASAIDDVSYYNFIRVSSSNVMKFIQTFLTAKRMPLIYKERTKLLISVFESRIEPPVPPKNLLYPHVLDLYSSIADIWIKCFKNNPSGSKTYNCNACGSYSENMNTIIIKDQAVIYDNGYKFLTNYLKDCQMRCKALCPRCHEPCVAEKKYNQHLFVELEIRKAVNSPLLQSTLEEFESNHEFFIDKISYRLKGVVSYQPKHFIAYCRRANGRWELYNDTNEKVVHVTSLKTELVPSAAIFIRYDAEVEKKCRKRTDNDKTKITMPIVPFKKMRLRNRRSK</sequence>
<proteinExistence type="predicted"/>
<feature type="region of interest" description="Disordered" evidence="1">
    <location>
        <begin position="48"/>
        <end position="84"/>
    </location>
</feature>
<dbReference type="SUPFAM" id="SSF54001">
    <property type="entry name" value="Cysteine proteinases"/>
    <property type="match status" value="1"/>
</dbReference>
<reference evidence="2" key="1">
    <citation type="submission" date="2022-03" db="EMBL/GenBank/DDBJ databases">
        <authorList>
            <person name="Tunstrom K."/>
        </authorList>
    </citation>
    <scope>NUCLEOTIDE SEQUENCE</scope>
</reference>
<dbReference type="InterPro" id="IPR038765">
    <property type="entry name" value="Papain-like_cys_pep_sf"/>
</dbReference>
<dbReference type="Proteomes" id="UP001153954">
    <property type="component" value="Unassembled WGS sequence"/>
</dbReference>
<feature type="compositionally biased region" description="Polar residues" evidence="1">
    <location>
        <begin position="63"/>
        <end position="78"/>
    </location>
</feature>
<dbReference type="EMBL" id="CAKOGL010000022">
    <property type="protein sequence ID" value="CAH2100257.1"/>
    <property type="molecule type" value="Genomic_DNA"/>
</dbReference>
<name>A0AAU9UM31_EUPED</name>
<accession>A0AAU9UM31</accession>
<evidence type="ECO:0000313" key="2">
    <source>
        <dbReference type="EMBL" id="CAH2100257.1"/>
    </source>
</evidence>
<comment type="caution">
    <text evidence="2">The sequence shown here is derived from an EMBL/GenBank/DDBJ whole genome shotgun (WGS) entry which is preliminary data.</text>
</comment>
<organism evidence="2 3">
    <name type="scientific">Euphydryas editha</name>
    <name type="common">Edith's checkerspot</name>
    <dbReference type="NCBI Taxonomy" id="104508"/>
    <lineage>
        <taxon>Eukaryota</taxon>
        <taxon>Metazoa</taxon>
        <taxon>Ecdysozoa</taxon>
        <taxon>Arthropoda</taxon>
        <taxon>Hexapoda</taxon>
        <taxon>Insecta</taxon>
        <taxon>Pterygota</taxon>
        <taxon>Neoptera</taxon>
        <taxon>Endopterygota</taxon>
        <taxon>Lepidoptera</taxon>
        <taxon>Glossata</taxon>
        <taxon>Ditrysia</taxon>
        <taxon>Papilionoidea</taxon>
        <taxon>Nymphalidae</taxon>
        <taxon>Nymphalinae</taxon>
        <taxon>Euphydryas</taxon>
    </lineage>
</organism>
<dbReference type="AlphaFoldDB" id="A0AAU9UM31"/>
<evidence type="ECO:0000313" key="3">
    <source>
        <dbReference type="Proteomes" id="UP001153954"/>
    </source>
</evidence>
<evidence type="ECO:0008006" key="4">
    <source>
        <dbReference type="Google" id="ProtNLM"/>
    </source>
</evidence>